<protein>
    <submittedName>
        <fullName evidence="1">Uncharacterized protein</fullName>
    </submittedName>
</protein>
<sequence length="40" mass="4940">MEFDDDANKGLSLRWDFFWKEIVFEKITKERFVGSKERIK</sequence>
<dbReference type="Proteomes" id="UP001151752">
    <property type="component" value="Chromosome 1"/>
</dbReference>
<reference evidence="1" key="1">
    <citation type="submission" date="2022-11" db="EMBL/GenBank/DDBJ databases">
        <authorList>
            <person name="Hyden B.L."/>
            <person name="Feng K."/>
            <person name="Yates T."/>
            <person name="Jawdy S."/>
            <person name="Smart L.B."/>
            <person name="Muchero W."/>
        </authorList>
    </citation>
    <scope>NUCLEOTIDE SEQUENCE</scope>
    <source>
        <tissue evidence="1">Shoot tip</tissue>
    </source>
</reference>
<feature type="non-terminal residue" evidence="1">
    <location>
        <position position="40"/>
    </location>
</feature>
<comment type="caution">
    <text evidence="1">The sequence shown here is derived from an EMBL/GenBank/DDBJ whole genome shotgun (WGS) entry which is preliminary data.</text>
</comment>
<gene>
    <name evidence="1" type="ORF">OIU74_012505</name>
</gene>
<dbReference type="EMBL" id="JAPFFM010000016">
    <property type="protein sequence ID" value="KAJ6701165.1"/>
    <property type="molecule type" value="Genomic_DNA"/>
</dbReference>
<dbReference type="AlphaFoldDB" id="A0A9Q0T5F9"/>
<evidence type="ECO:0000313" key="2">
    <source>
        <dbReference type="Proteomes" id="UP001151752"/>
    </source>
</evidence>
<keyword evidence="2" id="KW-1185">Reference proteome</keyword>
<reference evidence="1" key="2">
    <citation type="journal article" date="2023" name="Int. J. Mol. Sci.">
        <title>De Novo Assembly and Annotation of 11 Diverse Shrub Willow (Salix) Genomes Reveals Novel Gene Organization in Sex-Linked Regions.</title>
        <authorList>
            <person name="Hyden B."/>
            <person name="Feng K."/>
            <person name="Yates T.B."/>
            <person name="Jawdy S."/>
            <person name="Cereghino C."/>
            <person name="Smart L.B."/>
            <person name="Muchero W."/>
        </authorList>
    </citation>
    <scope>NUCLEOTIDE SEQUENCE</scope>
    <source>
        <tissue evidence="1">Shoot tip</tissue>
    </source>
</reference>
<organism evidence="1 2">
    <name type="scientific">Salix koriyanagi</name>
    <dbReference type="NCBI Taxonomy" id="2511006"/>
    <lineage>
        <taxon>Eukaryota</taxon>
        <taxon>Viridiplantae</taxon>
        <taxon>Streptophyta</taxon>
        <taxon>Embryophyta</taxon>
        <taxon>Tracheophyta</taxon>
        <taxon>Spermatophyta</taxon>
        <taxon>Magnoliopsida</taxon>
        <taxon>eudicotyledons</taxon>
        <taxon>Gunneridae</taxon>
        <taxon>Pentapetalae</taxon>
        <taxon>rosids</taxon>
        <taxon>fabids</taxon>
        <taxon>Malpighiales</taxon>
        <taxon>Salicaceae</taxon>
        <taxon>Saliceae</taxon>
        <taxon>Salix</taxon>
    </lineage>
</organism>
<accession>A0A9Q0T5F9</accession>
<name>A0A9Q0T5F9_9ROSI</name>
<evidence type="ECO:0000313" key="1">
    <source>
        <dbReference type="EMBL" id="KAJ6701165.1"/>
    </source>
</evidence>
<proteinExistence type="predicted"/>